<dbReference type="EMBL" id="JBHDLN010000001">
    <property type="protein sequence ID" value="MFB0840768.1"/>
    <property type="molecule type" value="Genomic_DNA"/>
</dbReference>
<keyword evidence="2" id="KW-1185">Reference proteome</keyword>
<evidence type="ECO:0000313" key="1">
    <source>
        <dbReference type="EMBL" id="MFB0840768.1"/>
    </source>
</evidence>
<evidence type="ECO:0000313" key="2">
    <source>
        <dbReference type="Proteomes" id="UP001575622"/>
    </source>
</evidence>
<sequence length="130" mass="15828">MKKILNEKIWYGVFVHHSYPVIAQEINSPDIHFRRWAAVYTMEHYLKRTDIIDLIEEGIGHHYLFIMVDISTEYIDIFHHFWDSDLYDRNIKMIYTSAFDNEPSLYEICEKLNVDPERFEASWKVEYIFD</sequence>
<dbReference type="Proteomes" id="UP001575622">
    <property type="component" value="Unassembled WGS sequence"/>
</dbReference>
<proteinExistence type="predicted"/>
<accession>A0ABV4USG1</accession>
<protein>
    <submittedName>
        <fullName evidence="1">Uncharacterized protein</fullName>
    </submittedName>
</protein>
<reference evidence="1 2" key="1">
    <citation type="submission" date="2024-09" db="EMBL/GenBank/DDBJ databases">
        <authorList>
            <person name="Makale K.P.P."/>
            <person name="Makhzoum A."/>
            <person name="Rantong G."/>
            <person name="Rahube T.O."/>
        </authorList>
    </citation>
    <scope>NUCLEOTIDE SEQUENCE [LARGE SCALE GENOMIC DNA]</scope>
    <source>
        <strain evidence="1 2">KM_D13</strain>
    </source>
</reference>
<organism evidence="1 2">
    <name type="scientific">Paenibacillus oleatilyticus</name>
    <dbReference type="NCBI Taxonomy" id="2594886"/>
    <lineage>
        <taxon>Bacteria</taxon>
        <taxon>Bacillati</taxon>
        <taxon>Bacillota</taxon>
        <taxon>Bacilli</taxon>
        <taxon>Bacillales</taxon>
        <taxon>Paenibacillaceae</taxon>
        <taxon>Paenibacillus</taxon>
    </lineage>
</organism>
<name>A0ABV4USG1_9BACL</name>
<comment type="caution">
    <text evidence="1">The sequence shown here is derived from an EMBL/GenBank/DDBJ whole genome shotgun (WGS) entry which is preliminary data.</text>
</comment>
<dbReference type="RefSeq" id="WP_373948014.1">
    <property type="nucleotide sequence ID" value="NZ_JBHDLN010000001.1"/>
</dbReference>
<gene>
    <name evidence="1" type="ORF">ACEU3E_01150</name>
</gene>